<dbReference type="AlphaFoldDB" id="A0A852TS35"/>
<evidence type="ECO:0000313" key="7">
    <source>
        <dbReference type="Proteomes" id="UP000589036"/>
    </source>
</evidence>
<proteinExistence type="inferred from homology"/>
<dbReference type="InterPro" id="IPR012334">
    <property type="entry name" value="Pectin_lyas_fold"/>
</dbReference>
<comment type="subcellular location">
    <subcellularLocation>
        <location evidence="2">Secreted</location>
    </subcellularLocation>
</comment>
<dbReference type="Pfam" id="PF00544">
    <property type="entry name" value="Pectate_lyase_4"/>
    <property type="match status" value="1"/>
</dbReference>
<feature type="compositionally biased region" description="Low complexity" evidence="3">
    <location>
        <begin position="62"/>
        <end position="77"/>
    </location>
</feature>
<evidence type="ECO:0000256" key="2">
    <source>
        <dbReference type="RuleBase" id="RU361173"/>
    </source>
</evidence>
<dbReference type="Proteomes" id="UP000589036">
    <property type="component" value="Unassembled WGS sequence"/>
</dbReference>
<keyword evidence="2" id="KW-0964">Secreted</keyword>
<evidence type="ECO:0000256" key="4">
    <source>
        <dbReference type="SAM" id="SignalP"/>
    </source>
</evidence>
<keyword evidence="4" id="KW-0732">Signal</keyword>
<feature type="region of interest" description="Disordered" evidence="3">
    <location>
        <begin position="58"/>
        <end position="78"/>
    </location>
</feature>
<dbReference type="EMBL" id="JACCCC010000001">
    <property type="protein sequence ID" value="NYE47196.1"/>
    <property type="molecule type" value="Genomic_DNA"/>
</dbReference>
<dbReference type="SUPFAM" id="SSF51126">
    <property type="entry name" value="Pectin lyase-like"/>
    <property type="match status" value="1"/>
</dbReference>
<comment type="similarity">
    <text evidence="2">Belongs to the polysaccharide lyase 1 family.</text>
</comment>
<dbReference type="RefSeq" id="WP_179643189.1">
    <property type="nucleotide sequence ID" value="NZ_BAAAYY010000009.1"/>
</dbReference>
<feature type="signal peptide" evidence="4">
    <location>
        <begin position="1"/>
        <end position="32"/>
    </location>
</feature>
<dbReference type="GO" id="GO:0000272">
    <property type="term" value="P:polysaccharide catabolic process"/>
    <property type="evidence" value="ECO:0007669"/>
    <property type="project" value="UniProtKB-KW"/>
</dbReference>
<organism evidence="6 7">
    <name type="scientific">Spinactinospora alkalitolerans</name>
    <dbReference type="NCBI Taxonomy" id="687207"/>
    <lineage>
        <taxon>Bacteria</taxon>
        <taxon>Bacillati</taxon>
        <taxon>Actinomycetota</taxon>
        <taxon>Actinomycetes</taxon>
        <taxon>Streptosporangiales</taxon>
        <taxon>Nocardiopsidaceae</taxon>
        <taxon>Spinactinospora</taxon>
    </lineage>
</organism>
<keyword evidence="2" id="KW-0119">Carbohydrate metabolism</keyword>
<dbReference type="Gene3D" id="2.160.20.10">
    <property type="entry name" value="Single-stranded right-handed beta-helix, Pectin lyase-like"/>
    <property type="match status" value="1"/>
</dbReference>
<evidence type="ECO:0000256" key="3">
    <source>
        <dbReference type="SAM" id="MobiDB-lite"/>
    </source>
</evidence>
<keyword evidence="2" id="KW-0624">Polysaccharide degradation</keyword>
<comment type="caution">
    <text evidence="6">The sequence shown here is derived from an EMBL/GenBank/DDBJ whole genome shotgun (WGS) entry which is preliminary data.</text>
</comment>
<feature type="chain" id="PRO_5032649976" evidence="4">
    <location>
        <begin position="33"/>
        <end position="461"/>
    </location>
</feature>
<dbReference type="PANTHER" id="PTHR31683:SF18">
    <property type="entry name" value="PECTATE LYASE 21-RELATED"/>
    <property type="match status" value="1"/>
</dbReference>
<dbReference type="GO" id="GO:0030570">
    <property type="term" value="F:pectate lyase activity"/>
    <property type="evidence" value="ECO:0007669"/>
    <property type="project" value="UniProtKB-EC"/>
</dbReference>
<feature type="domain" description="Pectate lyase" evidence="5">
    <location>
        <begin position="132"/>
        <end position="385"/>
    </location>
</feature>
<dbReference type="PANTHER" id="PTHR31683">
    <property type="entry name" value="PECTATE LYASE 18-RELATED"/>
    <property type="match status" value="1"/>
</dbReference>
<evidence type="ECO:0000256" key="1">
    <source>
        <dbReference type="ARBA" id="ARBA00023239"/>
    </source>
</evidence>
<evidence type="ECO:0000313" key="6">
    <source>
        <dbReference type="EMBL" id="NYE47196.1"/>
    </source>
</evidence>
<name>A0A852TS35_9ACTN</name>
<keyword evidence="7" id="KW-1185">Reference proteome</keyword>
<dbReference type="InterPro" id="IPR045032">
    <property type="entry name" value="PEL"/>
</dbReference>
<gene>
    <name evidence="6" type="ORF">HDA32_002316</name>
</gene>
<keyword evidence="1 2" id="KW-0456">Lyase</keyword>
<reference evidence="6 7" key="1">
    <citation type="submission" date="2020-07" db="EMBL/GenBank/DDBJ databases">
        <title>Sequencing the genomes of 1000 actinobacteria strains.</title>
        <authorList>
            <person name="Klenk H.-P."/>
        </authorList>
    </citation>
    <scope>NUCLEOTIDE SEQUENCE [LARGE SCALE GENOMIC DNA]</scope>
    <source>
        <strain evidence="6 7">CXB654</strain>
    </source>
</reference>
<feature type="region of interest" description="Disordered" evidence="3">
    <location>
        <begin position="423"/>
        <end position="461"/>
    </location>
</feature>
<dbReference type="SMART" id="SM00656">
    <property type="entry name" value="Amb_all"/>
    <property type="match status" value="1"/>
</dbReference>
<protein>
    <submittedName>
        <fullName evidence="6">Pectate lyase</fullName>
        <ecNumber evidence="6">4.2.2.2</ecNumber>
    </submittedName>
</protein>
<evidence type="ECO:0000259" key="5">
    <source>
        <dbReference type="SMART" id="SM00656"/>
    </source>
</evidence>
<dbReference type="PROSITE" id="PS51318">
    <property type="entry name" value="TAT"/>
    <property type="match status" value="1"/>
</dbReference>
<dbReference type="InterPro" id="IPR002022">
    <property type="entry name" value="Pec_lyase"/>
</dbReference>
<dbReference type="EC" id="4.2.2.2" evidence="6"/>
<accession>A0A852TS35</accession>
<dbReference type="InterPro" id="IPR006311">
    <property type="entry name" value="TAT_signal"/>
</dbReference>
<dbReference type="GO" id="GO:0005576">
    <property type="term" value="C:extracellular region"/>
    <property type="evidence" value="ECO:0007669"/>
    <property type="project" value="UniProtKB-SubCell"/>
</dbReference>
<dbReference type="InterPro" id="IPR011050">
    <property type="entry name" value="Pectin_lyase_fold/virulence"/>
</dbReference>
<sequence length="461" mass="50134">MRRTARRTAGRAAVIAAAAGLLLPACTGVAHADHRDHGDRGDDVPRRAEKVARQVLGERDGWAAAEGGTTGGSAASSDNVHVVDDKAGLIEALGGEMDNRGNDTPAIVFVDGTIDANTDAQGRPLTCDDYADPEYSLDAYLDAYDPAAWGARDPEGPLEEARERSVDNQKESIQVWPGSNVTIIGLGDDARILGMHLLVQDVDNVILRNLAFEDASDCFPGWDPGDGGDGNWNSEYDNVSVRGATHVWIDHNEFDDGDNPDSGNPEYFGREYQVHDGLLDITHGADLVTVSHSRFADHDKTMLIGSTDSPTYDVGKLRVTLHHNRFDNVLQRAPRVRYGQVHVYNNHYVIPEAGPGEKEYSYSWGVGVESMIYAENNYFDIAEGIAPSRVIRDWRGEDIHETGSMVNGRSRHDRVDLLAEYNEANDPDLGSDVGWEPSHTERVGPTQSVPAKAGGGVGRIL</sequence>